<evidence type="ECO:0000256" key="1">
    <source>
        <dbReference type="SAM" id="SignalP"/>
    </source>
</evidence>
<dbReference type="EMBL" id="JBHLYR010000059">
    <property type="protein sequence ID" value="MFB9994037.1"/>
    <property type="molecule type" value="Genomic_DNA"/>
</dbReference>
<name>A0ABV6B2R3_9DEIO</name>
<organism evidence="2 3">
    <name type="scientific">Deinococcus oregonensis</name>
    <dbReference type="NCBI Taxonomy" id="1805970"/>
    <lineage>
        <taxon>Bacteria</taxon>
        <taxon>Thermotogati</taxon>
        <taxon>Deinococcota</taxon>
        <taxon>Deinococci</taxon>
        <taxon>Deinococcales</taxon>
        <taxon>Deinococcaceae</taxon>
        <taxon>Deinococcus</taxon>
    </lineage>
</organism>
<keyword evidence="3" id="KW-1185">Reference proteome</keyword>
<protein>
    <submittedName>
        <fullName evidence="2">Uncharacterized protein</fullName>
    </submittedName>
</protein>
<proteinExistence type="predicted"/>
<feature type="chain" id="PRO_5046987861" evidence="1">
    <location>
        <begin position="18"/>
        <end position="624"/>
    </location>
</feature>
<evidence type="ECO:0000313" key="3">
    <source>
        <dbReference type="Proteomes" id="UP001589733"/>
    </source>
</evidence>
<accession>A0ABV6B2R3</accession>
<sequence>MKSQIRLTLICSLLLTACGGMETTGGSSATASANASSITISTDGTAASSTAYTLTNPAGGKATTVESATVTWGTGAGQSATVAVPAVSLPAGLTCSAALANADAACDYNAAGTTLASRSKTVTISDSTLFASVAAANPGAKNLPVSVKFNNTNNTVNFSVTVGAVAGGKEETSAPAPIILVNNTGGSPYSNILSVTVSAGVAAGVGVKQLILEVTDAKGIIDTSTYNASTENATFNIDTTKFPDGALKLRAIAVDATDKRGTSTATTVQIANSVAPTISITNPATGSAASGLTDVTVQIRQNNTAFTFTTTTVALEIIDSRGQLVTTQSAPIVQVNPGLWQASTSVDFNATQYLNGSYTLRARSQVKLSGEAVSRDLLAVSNINNTSKVDLPPALNIILPAFYDANATKRPVLTRKSAIAVQLSDSDNINQVQLQFVCNPTEVLAGQVCNTVAYNFNLPINASGLFYRVFNTGVLIDAQPFVPDGYYIMRATATDAAGNSNIKEMRVEVNRGAAGIANLGNLITSIQDDGKSKFTPTSATWAASGTTANTTRVIDLFYDAAANGLATEIPSLIGIETTLPAGSTIGTTIGFVKAGSYRQSYLVQDLTTGVVEFYEGGTVTVAER</sequence>
<evidence type="ECO:0000313" key="2">
    <source>
        <dbReference type="EMBL" id="MFB9994037.1"/>
    </source>
</evidence>
<dbReference type="Proteomes" id="UP001589733">
    <property type="component" value="Unassembled WGS sequence"/>
</dbReference>
<dbReference type="RefSeq" id="WP_380014028.1">
    <property type="nucleotide sequence ID" value="NZ_JBHLYR010000059.1"/>
</dbReference>
<feature type="signal peptide" evidence="1">
    <location>
        <begin position="1"/>
        <end position="17"/>
    </location>
</feature>
<comment type="caution">
    <text evidence="2">The sequence shown here is derived from an EMBL/GenBank/DDBJ whole genome shotgun (WGS) entry which is preliminary data.</text>
</comment>
<keyword evidence="1" id="KW-0732">Signal</keyword>
<dbReference type="PROSITE" id="PS51257">
    <property type="entry name" value="PROKAR_LIPOPROTEIN"/>
    <property type="match status" value="1"/>
</dbReference>
<gene>
    <name evidence="2" type="ORF">ACFFLM_18940</name>
</gene>
<reference evidence="2 3" key="1">
    <citation type="submission" date="2024-09" db="EMBL/GenBank/DDBJ databases">
        <authorList>
            <person name="Sun Q."/>
            <person name="Mori K."/>
        </authorList>
    </citation>
    <scope>NUCLEOTIDE SEQUENCE [LARGE SCALE GENOMIC DNA]</scope>
    <source>
        <strain evidence="2 3">JCM 13503</strain>
    </source>
</reference>